<feature type="transmembrane region" description="Helical" evidence="5">
    <location>
        <begin position="401"/>
        <end position="421"/>
    </location>
</feature>
<dbReference type="PANTHER" id="PTHR23502">
    <property type="entry name" value="MAJOR FACILITATOR SUPERFAMILY"/>
    <property type="match status" value="1"/>
</dbReference>
<evidence type="ECO:0000256" key="2">
    <source>
        <dbReference type="ARBA" id="ARBA00022692"/>
    </source>
</evidence>
<feature type="transmembrane region" description="Helical" evidence="5">
    <location>
        <begin position="464"/>
        <end position="484"/>
    </location>
</feature>
<name>A0A8H7F9B6_AGABI</name>
<feature type="transmembrane region" description="Helical" evidence="5">
    <location>
        <begin position="124"/>
        <end position="143"/>
    </location>
</feature>
<feature type="transmembrane region" description="Helical" evidence="5">
    <location>
        <begin position="57"/>
        <end position="76"/>
    </location>
</feature>
<keyword evidence="4 5" id="KW-0472">Membrane</keyword>
<gene>
    <name evidence="7" type="ORF">Agabi119p4_2561</name>
</gene>
<keyword evidence="3 5" id="KW-1133">Transmembrane helix</keyword>
<evidence type="ECO:0000313" key="7">
    <source>
        <dbReference type="EMBL" id="KAF7783185.1"/>
    </source>
</evidence>
<dbReference type="InterPro" id="IPR011701">
    <property type="entry name" value="MFS"/>
</dbReference>
<proteinExistence type="predicted"/>
<organism evidence="7 8">
    <name type="scientific">Agaricus bisporus var. burnettii</name>
    <dbReference type="NCBI Taxonomy" id="192524"/>
    <lineage>
        <taxon>Eukaryota</taxon>
        <taxon>Fungi</taxon>
        <taxon>Dikarya</taxon>
        <taxon>Basidiomycota</taxon>
        <taxon>Agaricomycotina</taxon>
        <taxon>Agaricomycetes</taxon>
        <taxon>Agaricomycetidae</taxon>
        <taxon>Agaricales</taxon>
        <taxon>Agaricineae</taxon>
        <taxon>Agaricaceae</taxon>
        <taxon>Agaricus</taxon>
    </lineage>
</organism>
<evidence type="ECO:0000259" key="6">
    <source>
        <dbReference type="PROSITE" id="PS50850"/>
    </source>
</evidence>
<dbReference type="Pfam" id="PF07690">
    <property type="entry name" value="MFS_1"/>
    <property type="match status" value="1"/>
</dbReference>
<dbReference type="GO" id="GO:0022857">
    <property type="term" value="F:transmembrane transporter activity"/>
    <property type="evidence" value="ECO:0007669"/>
    <property type="project" value="InterPro"/>
</dbReference>
<dbReference type="SUPFAM" id="SSF103473">
    <property type="entry name" value="MFS general substrate transporter"/>
    <property type="match status" value="1"/>
</dbReference>
<evidence type="ECO:0000313" key="8">
    <source>
        <dbReference type="Proteomes" id="UP000629468"/>
    </source>
</evidence>
<reference evidence="7 8" key="1">
    <citation type="journal article" name="Sci. Rep.">
        <title>Telomere-to-telomere assembled and centromere annotated genomes of the two main subspecies of the button mushroom Agaricus bisporus reveal especially polymorphic chromosome ends.</title>
        <authorList>
            <person name="Sonnenberg A.S.M."/>
            <person name="Sedaghat-Telgerd N."/>
            <person name="Lavrijssen B."/>
            <person name="Ohm R.A."/>
            <person name="Hendrickx P.M."/>
            <person name="Scholtmeijer K."/>
            <person name="Baars J.J.P."/>
            <person name="van Peer A."/>
        </authorList>
    </citation>
    <scope>NUCLEOTIDE SEQUENCE [LARGE SCALE GENOMIC DNA]</scope>
    <source>
        <strain evidence="7 8">H119_p4</strain>
    </source>
</reference>
<evidence type="ECO:0000256" key="5">
    <source>
        <dbReference type="SAM" id="Phobius"/>
    </source>
</evidence>
<dbReference type="Gene3D" id="1.20.1250.20">
    <property type="entry name" value="MFS general substrate transporter like domains"/>
    <property type="match status" value="1"/>
</dbReference>
<feature type="transmembrane region" description="Helical" evidence="5">
    <location>
        <begin position="316"/>
        <end position="339"/>
    </location>
</feature>
<comment type="subcellular location">
    <subcellularLocation>
        <location evidence="1">Membrane</location>
        <topology evidence="1">Multi-pass membrane protein</topology>
    </subcellularLocation>
</comment>
<sequence length="531" mass="58376">MQSSSSEKVDLGEKSVEEREYGVTPLTIKLDETGLPLIPQPSTSEDDPLNYPNWLKWLVLFQVSMLAFLATLNVAIPNPAVVPLSQEFNIAHVTGTYQTTIAIGTSAIGPLVFVPIANVYGRRFVYLFTLLIGFVSAIGSALAKSYGTLIVARAFNGSGAATAAVLGAGTISDMCYIHQRGKAMGLYTVMLTNGAHLAPIIGGYVARSRGWRWCFWTGAMLNGVFLVICFFFLPETLYTRPPGAYDDMLADLTKNDELDSTEIKELLKQGKVYQPPPLTLSVYIRRLGFWYPSPDRKLRARDFVVKPLSMLKYPSVAFPALFYGVVYGFASIEPALTLATLFTRLYHFDTVKNGLANGISLLVGASLGELCSGPVTDVMVQRARRRALEQGKAAPAEVRLHGIWTGAITVPVGLLMYGFTIQYAHSFVAPCIGMAVACFGMQIVSSVCYTYSCNDCYNVRSNDASICFGFIRQVFGLTLGFYSIPFGDKIGYQWSFFVFSAIWYVISPAPLSNYPNYFFFSMSSPSYQLFG</sequence>
<dbReference type="PANTHER" id="PTHR23502:SF181">
    <property type="entry name" value="MAJOR FACILITATOR SUPERFAMILY (MFS) PROFILE DOMAIN-CONTAINING PROTEIN"/>
    <property type="match status" value="1"/>
</dbReference>
<dbReference type="InterPro" id="IPR036259">
    <property type="entry name" value="MFS_trans_sf"/>
</dbReference>
<accession>A0A8H7F9B6</accession>
<dbReference type="Proteomes" id="UP000629468">
    <property type="component" value="Unassembled WGS sequence"/>
</dbReference>
<dbReference type="InterPro" id="IPR020846">
    <property type="entry name" value="MFS_dom"/>
</dbReference>
<protein>
    <recommendedName>
        <fullName evidence="6">Major facilitator superfamily (MFS) profile domain-containing protein</fullName>
    </recommendedName>
</protein>
<dbReference type="GO" id="GO:0005886">
    <property type="term" value="C:plasma membrane"/>
    <property type="evidence" value="ECO:0007669"/>
    <property type="project" value="TreeGrafter"/>
</dbReference>
<feature type="transmembrane region" description="Helical" evidence="5">
    <location>
        <begin position="210"/>
        <end position="233"/>
    </location>
</feature>
<evidence type="ECO:0000256" key="3">
    <source>
        <dbReference type="ARBA" id="ARBA00022989"/>
    </source>
</evidence>
<feature type="domain" description="Major facilitator superfamily (MFS) profile" evidence="6">
    <location>
        <begin position="59"/>
        <end position="531"/>
    </location>
</feature>
<feature type="transmembrane region" description="Helical" evidence="5">
    <location>
        <begin position="427"/>
        <end position="452"/>
    </location>
</feature>
<dbReference type="EMBL" id="JABXXO010000003">
    <property type="protein sequence ID" value="KAF7783185.1"/>
    <property type="molecule type" value="Genomic_DNA"/>
</dbReference>
<comment type="caution">
    <text evidence="7">The sequence shown here is derived from an EMBL/GenBank/DDBJ whole genome shotgun (WGS) entry which is preliminary data.</text>
</comment>
<dbReference type="PROSITE" id="PS50850">
    <property type="entry name" value="MFS"/>
    <property type="match status" value="1"/>
</dbReference>
<evidence type="ECO:0000256" key="1">
    <source>
        <dbReference type="ARBA" id="ARBA00004141"/>
    </source>
</evidence>
<feature type="transmembrane region" description="Helical" evidence="5">
    <location>
        <begin position="96"/>
        <end position="117"/>
    </location>
</feature>
<evidence type="ECO:0000256" key="4">
    <source>
        <dbReference type="ARBA" id="ARBA00023136"/>
    </source>
</evidence>
<keyword evidence="2 5" id="KW-0812">Transmembrane</keyword>
<dbReference type="AlphaFoldDB" id="A0A8H7F9B6"/>
<feature type="transmembrane region" description="Helical" evidence="5">
    <location>
        <begin position="490"/>
        <end position="506"/>
    </location>
</feature>
<feature type="transmembrane region" description="Helical" evidence="5">
    <location>
        <begin position="183"/>
        <end position="204"/>
    </location>
</feature>